<proteinExistence type="predicted"/>
<evidence type="ECO:0000313" key="1">
    <source>
        <dbReference type="EMBL" id="OUE09180.1"/>
    </source>
</evidence>
<gene>
    <name evidence="1" type="ORF">CMsap09_09560</name>
</gene>
<reference evidence="1 2" key="1">
    <citation type="submission" date="2016-08" db="EMBL/GenBank/DDBJ databases">
        <title>Genome sequence of Clavibacter michiganensis spp. strain CASJ009.</title>
        <authorList>
            <person name="Thapa S.P."/>
            <person name="Coaker G."/>
        </authorList>
    </citation>
    <scope>NUCLEOTIDE SEQUENCE [LARGE SCALE GENOMIC DNA]</scope>
    <source>
        <strain evidence="1">CASJ009</strain>
    </source>
</reference>
<dbReference type="Proteomes" id="UP000195106">
    <property type="component" value="Unassembled WGS sequence"/>
</dbReference>
<name>A0A251XUQ1_9MICO</name>
<dbReference type="AlphaFoldDB" id="A0A251XUQ1"/>
<accession>A0A251XUQ1</accession>
<dbReference type="EMBL" id="MDHJ01000001">
    <property type="protein sequence ID" value="OUE09180.1"/>
    <property type="molecule type" value="Genomic_DNA"/>
</dbReference>
<organism evidence="1 2">
    <name type="scientific">Clavibacter michiganensis</name>
    <dbReference type="NCBI Taxonomy" id="28447"/>
    <lineage>
        <taxon>Bacteria</taxon>
        <taxon>Bacillati</taxon>
        <taxon>Actinomycetota</taxon>
        <taxon>Actinomycetes</taxon>
        <taxon>Micrococcales</taxon>
        <taxon>Microbacteriaceae</taxon>
        <taxon>Clavibacter</taxon>
    </lineage>
</organism>
<protein>
    <submittedName>
        <fullName evidence="1">Uncharacterized protein</fullName>
    </submittedName>
</protein>
<sequence length="127" mass="13916">MVRRRFTVELGADKVRAFIHDVHIRSRAEFDASHVEVLPAMVSTRFPHEVLGASCIDSLTAFSVIDGIDVETAVDVALLADGQTTTEPQVLRIKHINRYQCCGPGAVLARMGPSRFRRSGPGRGSSR</sequence>
<evidence type="ECO:0000313" key="2">
    <source>
        <dbReference type="Proteomes" id="UP000195106"/>
    </source>
</evidence>
<comment type="caution">
    <text evidence="1">The sequence shown here is derived from an EMBL/GenBank/DDBJ whole genome shotgun (WGS) entry which is preliminary data.</text>
</comment>